<gene>
    <name evidence="3" type="ORF">GCM10011396_07910</name>
</gene>
<dbReference type="InterPro" id="IPR050300">
    <property type="entry name" value="GDXG_lipolytic_enzyme"/>
</dbReference>
<name>A0A916U9W2_9BURK</name>
<dbReference type="SUPFAM" id="SSF53474">
    <property type="entry name" value="alpha/beta-Hydrolases"/>
    <property type="match status" value="1"/>
</dbReference>
<evidence type="ECO:0000259" key="2">
    <source>
        <dbReference type="Pfam" id="PF20434"/>
    </source>
</evidence>
<dbReference type="InterPro" id="IPR029058">
    <property type="entry name" value="AB_hydrolase_fold"/>
</dbReference>
<evidence type="ECO:0000313" key="3">
    <source>
        <dbReference type="EMBL" id="GGC63389.1"/>
    </source>
</evidence>
<dbReference type="GO" id="GO:0016787">
    <property type="term" value="F:hydrolase activity"/>
    <property type="evidence" value="ECO:0007669"/>
    <property type="project" value="UniProtKB-KW"/>
</dbReference>
<protein>
    <recommendedName>
        <fullName evidence="2">BD-FAE-like domain-containing protein</fullName>
    </recommendedName>
</protein>
<dbReference type="PANTHER" id="PTHR48081:SF33">
    <property type="entry name" value="KYNURENINE FORMAMIDASE"/>
    <property type="match status" value="1"/>
</dbReference>
<dbReference type="AlphaFoldDB" id="A0A916U9W2"/>
<organism evidence="3 4">
    <name type="scientific">Undibacterium terreum</name>
    <dbReference type="NCBI Taxonomy" id="1224302"/>
    <lineage>
        <taxon>Bacteria</taxon>
        <taxon>Pseudomonadati</taxon>
        <taxon>Pseudomonadota</taxon>
        <taxon>Betaproteobacteria</taxon>
        <taxon>Burkholderiales</taxon>
        <taxon>Oxalobacteraceae</taxon>
        <taxon>Undibacterium</taxon>
    </lineage>
</organism>
<keyword evidence="1" id="KW-0378">Hydrolase</keyword>
<proteinExistence type="predicted"/>
<evidence type="ECO:0000256" key="1">
    <source>
        <dbReference type="ARBA" id="ARBA00022801"/>
    </source>
</evidence>
<reference evidence="3" key="2">
    <citation type="submission" date="2020-09" db="EMBL/GenBank/DDBJ databases">
        <authorList>
            <person name="Sun Q."/>
            <person name="Zhou Y."/>
        </authorList>
    </citation>
    <scope>NUCLEOTIDE SEQUENCE</scope>
    <source>
        <strain evidence="3">CGMCC 1.10998</strain>
    </source>
</reference>
<dbReference type="EMBL" id="BMED01000001">
    <property type="protein sequence ID" value="GGC63389.1"/>
    <property type="molecule type" value="Genomic_DNA"/>
</dbReference>
<dbReference type="Pfam" id="PF20434">
    <property type="entry name" value="BD-FAE"/>
    <property type="match status" value="1"/>
</dbReference>
<dbReference type="Gene3D" id="3.40.50.1820">
    <property type="entry name" value="alpha/beta hydrolase"/>
    <property type="match status" value="1"/>
</dbReference>
<accession>A0A916U9W2</accession>
<feature type="domain" description="BD-FAE-like" evidence="2">
    <location>
        <begin position="82"/>
        <end position="270"/>
    </location>
</feature>
<reference evidence="3" key="1">
    <citation type="journal article" date="2014" name="Int. J. Syst. Evol. Microbiol.">
        <title>Complete genome sequence of Corynebacterium casei LMG S-19264T (=DSM 44701T), isolated from a smear-ripened cheese.</title>
        <authorList>
            <consortium name="US DOE Joint Genome Institute (JGI-PGF)"/>
            <person name="Walter F."/>
            <person name="Albersmeier A."/>
            <person name="Kalinowski J."/>
            <person name="Ruckert C."/>
        </authorList>
    </citation>
    <scope>NUCLEOTIDE SEQUENCE</scope>
    <source>
        <strain evidence="3">CGMCC 1.10998</strain>
    </source>
</reference>
<sequence>MSPAHASHAVSHPLFLLTLAGNHMLKKAAFRLFVALHVFSAASLAYAAPMTLKNYLDLQGPEPDQHIAYGNQASQYVELFKPEGEGPFPVAILIHGGCWTVEFGGIRQMHNIAGDLVKRGIAVWNVEYRRVDEAGGGYPGTYQDISAAMQLLQTSAAQYKLDTARIVAIGHSAGGQLVQWAASRRKLPPSSSLYQDKVLIIPTVISLGGLADLRREQNLIKGRCDRDIVQLTGLPSASRPDVFADTSSAEMLPGGFTTVLINGELDTVSPPRVGEDYAKRARDAGDKAEATTLPGASHYDEVAATSASWKIVLAQIAKALGIKE</sequence>
<dbReference type="Proteomes" id="UP000637423">
    <property type="component" value="Unassembled WGS sequence"/>
</dbReference>
<keyword evidence="4" id="KW-1185">Reference proteome</keyword>
<comment type="caution">
    <text evidence="3">The sequence shown here is derived from an EMBL/GenBank/DDBJ whole genome shotgun (WGS) entry which is preliminary data.</text>
</comment>
<evidence type="ECO:0000313" key="4">
    <source>
        <dbReference type="Proteomes" id="UP000637423"/>
    </source>
</evidence>
<dbReference type="InterPro" id="IPR049492">
    <property type="entry name" value="BD-FAE-like_dom"/>
</dbReference>
<dbReference type="PANTHER" id="PTHR48081">
    <property type="entry name" value="AB HYDROLASE SUPERFAMILY PROTEIN C4A8.06C"/>
    <property type="match status" value="1"/>
</dbReference>